<name>A0A835D6Y0_TETSI</name>
<dbReference type="InterPro" id="IPR000864">
    <property type="entry name" value="Prot_inh_pot1"/>
</dbReference>
<organism evidence="4 5">
    <name type="scientific">Tetracentron sinense</name>
    <name type="common">Spur-leaf</name>
    <dbReference type="NCBI Taxonomy" id="13715"/>
    <lineage>
        <taxon>Eukaryota</taxon>
        <taxon>Viridiplantae</taxon>
        <taxon>Streptophyta</taxon>
        <taxon>Embryophyta</taxon>
        <taxon>Tracheophyta</taxon>
        <taxon>Spermatophyta</taxon>
        <taxon>Magnoliopsida</taxon>
        <taxon>Trochodendrales</taxon>
        <taxon>Trochodendraceae</taxon>
        <taxon>Tetracentron</taxon>
    </lineage>
</organism>
<evidence type="ECO:0000256" key="1">
    <source>
        <dbReference type="ARBA" id="ARBA00008210"/>
    </source>
</evidence>
<dbReference type="InterPro" id="IPR036354">
    <property type="entry name" value="Prot_inh_pot1_sf"/>
</dbReference>
<dbReference type="SUPFAM" id="SSF54654">
    <property type="entry name" value="CI-2 family of serine protease inhibitors"/>
    <property type="match status" value="1"/>
</dbReference>
<gene>
    <name evidence="4" type="ORF">HHK36_022593</name>
</gene>
<comment type="caution">
    <text evidence="4">The sequence shown here is derived from an EMBL/GenBank/DDBJ whole genome shotgun (WGS) entry which is preliminary data.</text>
</comment>
<evidence type="ECO:0000256" key="2">
    <source>
        <dbReference type="ARBA" id="ARBA00022690"/>
    </source>
</evidence>
<protein>
    <submittedName>
        <fullName evidence="4">Uncharacterized protein</fullName>
    </submittedName>
</protein>
<dbReference type="EMBL" id="JABCRI010000016">
    <property type="protein sequence ID" value="KAF8392251.1"/>
    <property type="molecule type" value="Genomic_DNA"/>
</dbReference>
<dbReference type="AlphaFoldDB" id="A0A835D6Y0"/>
<dbReference type="Pfam" id="PF00280">
    <property type="entry name" value="potato_inhibit"/>
    <property type="match status" value="1"/>
</dbReference>
<dbReference type="GO" id="GO:0004867">
    <property type="term" value="F:serine-type endopeptidase inhibitor activity"/>
    <property type="evidence" value="ECO:0007669"/>
    <property type="project" value="UniProtKB-KW"/>
</dbReference>
<keyword evidence="3" id="KW-0722">Serine protease inhibitor</keyword>
<proteinExistence type="inferred from homology"/>
<reference evidence="4 5" key="1">
    <citation type="submission" date="2020-04" db="EMBL/GenBank/DDBJ databases">
        <title>Plant Genome Project.</title>
        <authorList>
            <person name="Zhang R.-G."/>
        </authorList>
    </citation>
    <scope>NUCLEOTIDE SEQUENCE [LARGE SCALE GENOMIC DNA]</scope>
    <source>
        <strain evidence="4">YNK0</strain>
        <tissue evidence="4">Leaf</tissue>
    </source>
</reference>
<keyword evidence="2" id="KW-0646">Protease inhibitor</keyword>
<comment type="similarity">
    <text evidence="1">Belongs to the protease inhibitor I13 (potato type I serine protease inhibitor) family.</text>
</comment>
<dbReference type="OrthoDB" id="10013825at2759"/>
<dbReference type="Proteomes" id="UP000655225">
    <property type="component" value="Unassembled WGS sequence"/>
</dbReference>
<dbReference type="Gene3D" id="3.30.10.10">
    <property type="entry name" value="Trypsin Inhibitor V, subunit A"/>
    <property type="match status" value="1"/>
</dbReference>
<sequence>MVVVVVMDEGLVMDEGFSMKASRRFDLLDGGKNSWPELLGTQGHVTAARIEKENPLVTAEIVIEGTIVPADFVPV</sequence>
<evidence type="ECO:0000313" key="5">
    <source>
        <dbReference type="Proteomes" id="UP000655225"/>
    </source>
</evidence>
<evidence type="ECO:0000256" key="3">
    <source>
        <dbReference type="ARBA" id="ARBA00022900"/>
    </source>
</evidence>
<dbReference type="GO" id="GO:0009611">
    <property type="term" value="P:response to wounding"/>
    <property type="evidence" value="ECO:0007669"/>
    <property type="project" value="InterPro"/>
</dbReference>
<keyword evidence="5" id="KW-1185">Reference proteome</keyword>
<accession>A0A835D6Y0</accession>
<evidence type="ECO:0000313" key="4">
    <source>
        <dbReference type="EMBL" id="KAF8392251.1"/>
    </source>
</evidence>